<dbReference type="InterPro" id="IPR019574">
    <property type="entry name" value="NADH_UbQ_OxRdtase_Gsu_4Fe4S-bd"/>
</dbReference>
<dbReference type="SUPFAM" id="SSF54862">
    <property type="entry name" value="4Fe-4S ferredoxins"/>
    <property type="match status" value="1"/>
</dbReference>
<feature type="domain" description="4Fe-4S His(Cys)3-ligated-type" evidence="9">
    <location>
        <begin position="78"/>
        <end position="117"/>
    </location>
</feature>
<evidence type="ECO:0000256" key="3">
    <source>
        <dbReference type="ARBA" id="ARBA00022737"/>
    </source>
</evidence>
<keyword evidence="1" id="KW-0004">4Fe-4S</keyword>
<dbReference type="EMBL" id="DTIN01000044">
    <property type="protein sequence ID" value="HFX14388.1"/>
    <property type="molecule type" value="Genomic_DNA"/>
</dbReference>
<dbReference type="PROSITE" id="PS51379">
    <property type="entry name" value="4FE4S_FER_2"/>
    <property type="match status" value="2"/>
</dbReference>
<dbReference type="Gene3D" id="3.30.70.20">
    <property type="match status" value="1"/>
</dbReference>
<dbReference type="SMART" id="SM00929">
    <property type="entry name" value="NADH-G_4Fe-4S_3"/>
    <property type="match status" value="1"/>
</dbReference>
<dbReference type="PROSITE" id="PS51085">
    <property type="entry name" value="2FE2S_FER_2"/>
    <property type="match status" value="1"/>
</dbReference>
<dbReference type="GO" id="GO:0046872">
    <property type="term" value="F:metal ion binding"/>
    <property type="evidence" value="ECO:0007669"/>
    <property type="project" value="UniProtKB-KW"/>
</dbReference>
<dbReference type="SUPFAM" id="SSF54292">
    <property type="entry name" value="2Fe-2S ferredoxin-like"/>
    <property type="match status" value="1"/>
</dbReference>
<gene>
    <name evidence="10" type="ORF">ENW00_09665</name>
</gene>
<organism evidence="10">
    <name type="scientific">Dictyoglomus thermophilum</name>
    <dbReference type="NCBI Taxonomy" id="14"/>
    <lineage>
        <taxon>Bacteria</taxon>
        <taxon>Pseudomonadati</taxon>
        <taxon>Dictyoglomota</taxon>
        <taxon>Dictyoglomia</taxon>
        <taxon>Dictyoglomales</taxon>
        <taxon>Dictyoglomaceae</taxon>
        <taxon>Dictyoglomus</taxon>
    </lineage>
</organism>
<dbReference type="GO" id="GO:0016491">
    <property type="term" value="F:oxidoreductase activity"/>
    <property type="evidence" value="ECO:0007669"/>
    <property type="project" value="InterPro"/>
</dbReference>
<dbReference type="InterPro" id="IPR050157">
    <property type="entry name" value="PSI_iron-sulfur_center"/>
</dbReference>
<name>A0A7C3MJ34_DICTH</name>
<evidence type="ECO:0000259" key="9">
    <source>
        <dbReference type="PROSITE" id="PS51839"/>
    </source>
</evidence>
<evidence type="ECO:0000259" key="7">
    <source>
        <dbReference type="PROSITE" id="PS51379"/>
    </source>
</evidence>
<dbReference type="CDD" id="cd00368">
    <property type="entry name" value="Molybdopterin-Binding"/>
    <property type="match status" value="1"/>
</dbReference>
<dbReference type="Gene3D" id="3.10.20.740">
    <property type="match status" value="1"/>
</dbReference>
<dbReference type="InterPro" id="IPR017900">
    <property type="entry name" value="4Fe4S_Fe_S_CS"/>
</dbReference>
<dbReference type="Pfam" id="PF13510">
    <property type="entry name" value="Fer2_4"/>
    <property type="match status" value="1"/>
</dbReference>
<evidence type="ECO:0000313" key="10">
    <source>
        <dbReference type="EMBL" id="HFX14388.1"/>
    </source>
</evidence>
<evidence type="ECO:0000256" key="5">
    <source>
        <dbReference type="ARBA" id="ARBA00023014"/>
    </source>
</evidence>
<dbReference type="FunFam" id="3.30.70.20:FF:000035">
    <property type="entry name" value="Iron hydrogenase 1"/>
    <property type="match status" value="1"/>
</dbReference>
<proteinExistence type="predicted"/>
<feature type="domain" description="2Fe-2S ferredoxin-type" evidence="6">
    <location>
        <begin position="2"/>
        <end position="78"/>
    </location>
</feature>
<evidence type="ECO:0000259" key="8">
    <source>
        <dbReference type="PROSITE" id="PS51669"/>
    </source>
</evidence>
<dbReference type="PANTHER" id="PTHR24960">
    <property type="entry name" value="PHOTOSYSTEM I IRON-SULFUR CENTER-RELATED"/>
    <property type="match status" value="1"/>
</dbReference>
<feature type="domain" description="4Fe-4S Mo/W bis-MGD-type" evidence="8">
    <location>
        <begin position="218"/>
        <end position="276"/>
    </location>
</feature>
<evidence type="ECO:0000256" key="4">
    <source>
        <dbReference type="ARBA" id="ARBA00023004"/>
    </source>
</evidence>
<dbReference type="Pfam" id="PF22117">
    <property type="entry name" value="Fer4_Nqo3"/>
    <property type="match status" value="1"/>
</dbReference>
<feature type="domain" description="4Fe-4S ferredoxin-type" evidence="7">
    <location>
        <begin position="137"/>
        <end position="166"/>
    </location>
</feature>
<comment type="caution">
    <text evidence="10">The sequence shown here is derived from an EMBL/GenBank/DDBJ whole genome shotgun (WGS) entry which is preliminary data.</text>
</comment>
<dbReference type="SMART" id="SM00926">
    <property type="entry name" value="Molybdop_Fe4S4"/>
    <property type="match status" value="1"/>
</dbReference>
<dbReference type="InterPro" id="IPR001041">
    <property type="entry name" value="2Fe-2S_ferredoxin-type"/>
</dbReference>
<evidence type="ECO:0000259" key="6">
    <source>
        <dbReference type="PROSITE" id="PS51085"/>
    </source>
</evidence>
<dbReference type="Pfam" id="PF10588">
    <property type="entry name" value="NADH-G_4Fe-4S_3"/>
    <property type="match status" value="1"/>
</dbReference>
<sequence length="559" mass="63141">MENIKIKVNGSEVEVSPGKTVLQVLSELGIHVPVLCHYEPLMPQGSCRLCVVEDRGVLKTACTTPVEPNMDIKTDTPNVINSRKLVLQLLFTERNHYCMYCEVTGECELQDLGYEFGLDHFEFPTYERKFPVDNSHPFIIMDHNRCVLCRRCVRACSEIAGHFVLGEMERGIDTMIIADMDIPLGKSSCVSCGLCAQVCPTGAIIDKRSAYLGREVQSDVIYTNCDLCPVGCGIEVYKKKGANFIVKIYGDWNSDVSQGVLCKVGRYLSLYDEKKRLTGIRVKDDFGYRKISEDQLIKLVKDKIDKGIAYVDGTLFNEELELIKELFKDKVYALNPEEIPISSNITLNDLDNRNFYVVIGTDLNREYGTVGSIVKRNVIGNKAKLMVIDKEFNSLAKLADYVFNIKDMSMALEIIKKQDDVVVIYKDINSDEIKLLSSLTNAKFLYLPKETNSLGLQKLGIKHNNITAEYVFVFGKNLEGLKNLNIKDSTVFVFTPYENDEIHKATVLVGISNGFEREGTFYNLEGKKLKREKVLRPTYDTVDLKTFLSQILGRAEKVS</sequence>
<keyword evidence="4" id="KW-0408">Iron</keyword>
<dbReference type="SUPFAM" id="SSF53706">
    <property type="entry name" value="Formate dehydrogenase/DMSO reductase, domains 1-3"/>
    <property type="match status" value="1"/>
</dbReference>
<dbReference type="GO" id="GO:0051539">
    <property type="term" value="F:4 iron, 4 sulfur cluster binding"/>
    <property type="evidence" value="ECO:0007669"/>
    <property type="project" value="UniProtKB-KW"/>
</dbReference>
<evidence type="ECO:0000256" key="1">
    <source>
        <dbReference type="ARBA" id="ARBA00022485"/>
    </source>
</evidence>
<dbReference type="PROSITE" id="PS51839">
    <property type="entry name" value="4FE4S_HC3"/>
    <property type="match status" value="1"/>
</dbReference>
<dbReference type="PROSITE" id="PS51669">
    <property type="entry name" value="4FE4S_MOW_BIS_MGD"/>
    <property type="match status" value="1"/>
</dbReference>
<keyword evidence="2" id="KW-0479">Metal-binding</keyword>
<dbReference type="InterPro" id="IPR054351">
    <property type="entry name" value="NADH_UbQ_OxRdtase_ferredoxin"/>
</dbReference>
<dbReference type="CDD" id="cd00207">
    <property type="entry name" value="fer2"/>
    <property type="match status" value="1"/>
</dbReference>
<feature type="domain" description="4Fe-4S ferredoxin-type" evidence="7">
    <location>
        <begin position="180"/>
        <end position="209"/>
    </location>
</feature>
<keyword evidence="5" id="KW-0411">Iron-sulfur</keyword>
<evidence type="ECO:0000256" key="2">
    <source>
        <dbReference type="ARBA" id="ARBA00022723"/>
    </source>
</evidence>
<dbReference type="Pfam" id="PF04879">
    <property type="entry name" value="Molybdop_Fe4S4"/>
    <property type="match status" value="1"/>
</dbReference>
<protein>
    <submittedName>
        <fullName evidence="10">4Fe-4S dicluster domain-containing protein</fullName>
    </submittedName>
</protein>
<dbReference type="PROSITE" id="PS00198">
    <property type="entry name" value="4FE4S_FER_1"/>
    <property type="match status" value="1"/>
</dbReference>
<dbReference type="InterPro" id="IPR017896">
    <property type="entry name" value="4Fe4S_Fe-S-bd"/>
</dbReference>
<dbReference type="Gene3D" id="3.30.200.210">
    <property type="match status" value="1"/>
</dbReference>
<reference evidence="10" key="1">
    <citation type="journal article" date="2020" name="mSystems">
        <title>Genome- and Community-Level Interaction Insights into Carbon Utilization and Element Cycling Functions of Hydrothermarchaeota in Hydrothermal Sediment.</title>
        <authorList>
            <person name="Zhou Z."/>
            <person name="Liu Y."/>
            <person name="Xu W."/>
            <person name="Pan J."/>
            <person name="Luo Z.H."/>
            <person name="Li M."/>
        </authorList>
    </citation>
    <scope>NUCLEOTIDE SEQUENCE [LARGE SCALE GENOMIC DNA]</scope>
    <source>
        <strain evidence="10">SpSt-81</strain>
    </source>
</reference>
<dbReference type="InterPro" id="IPR036010">
    <property type="entry name" value="2Fe-2S_ferredoxin-like_sf"/>
</dbReference>
<dbReference type="PANTHER" id="PTHR24960:SF84">
    <property type="entry name" value="HYDROGENASE SUBUNIT"/>
    <property type="match status" value="1"/>
</dbReference>
<dbReference type="InterPro" id="IPR006963">
    <property type="entry name" value="Mopterin_OxRdtase_4Fe-4S_dom"/>
</dbReference>
<dbReference type="AlphaFoldDB" id="A0A7C3MJ34"/>
<keyword evidence="3" id="KW-0677">Repeat</keyword>
<accession>A0A7C3MJ34</accession>